<dbReference type="PANTHER" id="PTHR12788">
    <property type="entry name" value="PROTEIN-TYROSINE SULFOTRANSFERASE 2"/>
    <property type="match status" value="1"/>
</dbReference>
<proteinExistence type="predicted"/>
<dbReference type="RefSeq" id="WP_094306797.1">
    <property type="nucleotide sequence ID" value="NZ_NOWT01000042.1"/>
</dbReference>
<keyword evidence="3" id="KW-0614">Plasmid</keyword>
<evidence type="ECO:0000313" key="4">
    <source>
        <dbReference type="Proteomes" id="UP000215367"/>
    </source>
</evidence>
<dbReference type="SUPFAM" id="SSF52540">
    <property type="entry name" value="P-loop containing nucleoside triphosphate hydrolases"/>
    <property type="match status" value="1"/>
</dbReference>
<feature type="compositionally biased region" description="Polar residues" evidence="2">
    <location>
        <begin position="11"/>
        <end position="21"/>
    </location>
</feature>
<accession>A0A235H5S5</accession>
<keyword evidence="1" id="KW-0808">Transferase</keyword>
<reference evidence="3 4" key="1">
    <citation type="submission" date="2017-07" db="EMBL/GenBank/DDBJ databases">
        <title>Whole genome sequence of Azospirillum brasilense 2A1, a potential biofertilizer strain.</title>
        <authorList>
            <person name="Fontana C.A."/>
            <person name="Toffoli L.M."/>
            <person name="Salazar S.M."/>
            <person name="Puglisi E."/>
            <person name="Pedraza R."/>
            <person name="Bassi D."/>
            <person name="Cocconcelli P.S."/>
        </authorList>
    </citation>
    <scope>NUCLEOTIDE SEQUENCE [LARGE SCALE GENOMIC DNA]</scope>
    <source>
        <strain evidence="3 4">2A1</strain>
        <plasmid evidence="3">unnamed</plasmid>
    </source>
</reference>
<dbReference type="InterPro" id="IPR027417">
    <property type="entry name" value="P-loop_NTPase"/>
</dbReference>
<sequence>MTHPAFGKPSAVQQQGHTRNMATEADHSHRASDDVDHTAPVIIIGAGRSGTTLLSTLLGEHPDFYMIGETNFLLPRLWQTFYKDPAFVDYQRTHSLMQQTRDDWSAMPWYKFCTAVSPLGGEQYTKDVELLQERTRLSEEARTARELGAFIANALIPPSLRRRHWGIKEIWAGSDAFPYGWDLYRAAFPNARYLHCVRHPLRYLASNFNFKNLGGVSEDKITHELGQWLKMVRHARSLADQVPYLEFRYEDLIDGMTTVNQVFAFVGLDLTEKCLRTLSVSHVPSSGVHDFTDRSAYFINQVPGLWEEMRRLGYCA</sequence>
<gene>
    <name evidence="3" type="ORF">CHT98_28715</name>
</gene>
<feature type="region of interest" description="Disordered" evidence="2">
    <location>
        <begin position="1"/>
        <end position="32"/>
    </location>
</feature>
<dbReference type="Proteomes" id="UP000215367">
    <property type="component" value="Unassembled WGS sequence"/>
</dbReference>
<geneLocation type="plasmid" evidence="3">
    <name>unnamed</name>
</geneLocation>
<dbReference type="EMBL" id="NOWT01000042">
    <property type="protein sequence ID" value="OYD80893.1"/>
    <property type="molecule type" value="Genomic_DNA"/>
</dbReference>
<dbReference type="GO" id="GO:0008476">
    <property type="term" value="F:protein-tyrosine sulfotransferase activity"/>
    <property type="evidence" value="ECO:0007669"/>
    <property type="project" value="InterPro"/>
</dbReference>
<name>A0A235H5S5_AZOBR</name>
<dbReference type="InterPro" id="IPR026634">
    <property type="entry name" value="TPST-like"/>
</dbReference>
<protein>
    <recommendedName>
        <fullName evidence="5">Sulfotransferase</fullName>
    </recommendedName>
</protein>
<dbReference type="Pfam" id="PF13469">
    <property type="entry name" value="Sulfotransfer_3"/>
    <property type="match status" value="1"/>
</dbReference>
<evidence type="ECO:0000313" key="3">
    <source>
        <dbReference type="EMBL" id="OYD80893.1"/>
    </source>
</evidence>
<organism evidence="3 4">
    <name type="scientific">Azospirillum brasilense</name>
    <dbReference type="NCBI Taxonomy" id="192"/>
    <lineage>
        <taxon>Bacteria</taxon>
        <taxon>Pseudomonadati</taxon>
        <taxon>Pseudomonadota</taxon>
        <taxon>Alphaproteobacteria</taxon>
        <taxon>Rhodospirillales</taxon>
        <taxon>Azospirillaceae</taxon>
        <taxon>Azospirillum</taxon>
    </lineage>
</organism>
<comment type="caution">
    <text evidence="3">The sequence shown here is derived from an EMBL/GenBank/DDBJ whole genome shotgun (WGS) entry which is preliminary data.</text>
</comment>
<evidence type="ECO:0008006" key="5">
    <source>
        <dbReference type="Google" id="ProtNLM"/>
    </source>
</evidence>
<evidence type="ECO:0000256" key="1">
    <source>
        <dbReference type="ARBA" id="ARBA00022679"/>
    </source>
</evidence>
<dbReference type="Gene3D" id="3.40.50.300">
    <property type="entry name" value="P-loop containing nucleotide triphosphate hydrolases"/>
    <property type="match status" value="1"/>
</dbReference>
<dbReference type="PANTHER" id="PTHR12788:SF10">
    <property type="entry name" value="PROTEIN-TYROSINE SULFOTRANSFERASE"/>
    <property type="match status" value="1"/>
</dbReference>
<evidence type="ECO:0000256" key="2">
    <source>
        <dbReference type="SAM" id="MobiDB-lite"/>
    </source>
</evidence>
<dbReference type="AlphaFoldDB" id="A0A235H5S5"/>